<feature type="binding site" evidence="7 9">
    <location>
        <position position="84"/>
    </location>
    <ligand>
        <name>3-methyl-2-oxobutanoate</name>
        <dbReference type="ChEBI" id="CHEBI:11851"/>
    </ligand>
</feature>
<protein>
    <recommendedName>
        <fullName evidence="7">3-methyl-2-oxobutanoate hydroxymethyltransferase</fullName>
        <ecNumber evidence="7">2.1.2.11</ecNumber>
    </recommendedName>
    <alternativeName>
        <fullName evidence="7">Ketopantoate hydroxymethyltransferase</fullName>
        <shortName evidence="7">KPHMT</shortName>
    </alternativeName>
</protein>
<comment type="catalytic activity">
    <reaction evidence="7">
        <text>(6R)-5,10-methylene-5,6,7,8-tetrahydrofolate + 3-methyl-2-oxobutanoate + H2O = 2-dehydropantoate + (6S)-5,6,7,8-tetrahydrofolate</text>
        <dbReference type="Rhea" id="RHEA:11824"/>
        <dbReference type="ChEBI" id="CHEBI:11561"/>
        <dbReference type="ChEBI" id="CHEBI:11851"/>
        <dbReference type="ChEBI" id="CHEBI:15377"/>
        <dbReference type="ChEBI" id="CHEBI:15636"/>
        <dbReference type="ChEBI" id="CHEBI:57453"/>
        <dbReference type="EC" id="2.1.2.11"/>
    </reaction>
</comment>
<dbReference type="PANTHER" id="PTHR20881:SF0">
    <property type="entry name" value="3-METHYL-2-OXOBUTANOATE HYDROXYMETHYLTRANSFERASE"/>
    <property type="match status" value="1"/>
</dbReference>
<dbReference type="GO" id="GO:0000287">
    <property type="term" value="F:magnesium ion binding"/>
    <property type="evidence" value="ECO:0007669"/>
    <property type="project" value="TreeGrafter"/>
</dbReference>
<sequence>MLEKKLSLNALKAKKNIEKISAITAYDALMAHIFDGEVDVILVGDSLNMSFGGQNDTLSLSVDEMLYHTKAVCRGVTRSFLIADMPFGSYTTTKEALKNARRFYKNTTADSLKLEVGMDKLPLIKALCDEGFAIMAHIGLKPQFMRFDGGFKVKGKDKAQSQQLIETAIAMQEAGVFGILVEGVSKECGSAITKALSVPTIGIGAGVDCDGQILVWSDAFGFFDEFKPKFVRRYCDGKSILKDAIRAYAKDVKSQAFPSEQESY</sequence>
<organism evidence="11 14">
    <name type="scientific">Helicobacter typhlonius</name>
    <dbReference type="NCBI Taxonomy" id="76936"/>
    <lineage>
        <taxon>Bacteria</taxon>
        <taxon>Pseudomonadati</taxon>
        <taxon>Campylobacterota</taxon>
        <taxon>Epsilonproteobacteria</taxon>
        <taxon>Campylobacterales</taxon>
        <taxon>Helicobacteraceae</taxon>
        <taxon>Helicobacter</taxon>
    </lineage>
</organism>
<evidence type="ECO:0000313" key="11">
    <source>
        <dbReference type="EMBL" id="CUU39361.1"/>
    </source>
</evidence>
<evidence type="ECO:0000256" key="7">
    <source>
        <dbReference type="HAMAP-Rule" id="MF_00156"/>
    </source>
</evidence>
<comment type="subunit">
    <text evidence="3 7">Homodecamer; pentamer of dimers.</text>
</comment>
<feature type="active site" description="Proton acceptor" evidence="7 8">
    <location>
        <position position="182"/>
    </location>
</feature>
<evidence type="ECO:0000256" key="1">
    <source>
        <dbReference type="ARBA" id="ARBA00005033"/>
    </source>
</evidence>
<keyword evidence="4 7" id="KW-0566">Pantothenate biosynthesis</keyword>
<dbReference type="GeneID" id="78150780"/>
<gene>
    <name evidence="7 12" type="primary">panB</name>
    <name evidence="11" type="ORF">BN2458_PEG0475</name>
    <name evidence="12" type="ORF">LS75_000855</name>
</gene>
<dbReference type="Proteomes" id="UP000064525">
    <property type="component" value="Chromosome I"/>
</dbReference>
<evidence type="ECO:0000313" key="13">
    <source>
        <dbReference type="Proteomes" id="UP000029925"/>
    </source>
</evidence>
<comment type="function">
    <text evidence="6 7">Catalyzes the reversible reaction in which hydroxymethyl group from 5,10-methylenetetrahydrofolate is transferred onto alpha-ketoisovalerate to form ketopantoate.</text>
</comment>
<dbReference type="GO" id="GO:0003864">
    <property type="term" value="F:3-methyl-2-oxobutanoate hydroxymethyltransferase activity"/>
    <property type="evidence" value="ECO:0007669"/>
    <property type="project" value="UniProtKB-UniRule"/>
</dbReference>
<dbReference type="GO" id="GO:0032259">
    <property type="term" value="P:methylation"/>
    <property type="evidence" value="ECO:0007669"/>
    <property type="project" value="UniProtKB-KW"/>
</dbReference>
<keyword evidence="11" id="KW-0489">Methyltransferase</keyword>
<keyword evidence="7 10" id="KW-0479">Metal-binding</keyword>
<accession>A0A099UF42</accession>
<keyword evidence="7 10" id="KW-0460">Magnesium</keyword>
<dbReference type="GO" id="GO:0005737">
    <property type="term" value="C:cytoplasm"/>
    <property type="evidence" value="ECO:0007669"/>
    <property type="project" value="UniProtKB-SubCell"/>
</dbReference>
<dbReference type="PATRIC" id="fig|76936.10.peg.463"/>
<evidence type="ECO:0000256" key="2">
    <source>
        <dbReference type="ARBA" id="ARBA00008676"/>
    </source>
</evidence>
<dbReference type="InterPro" id="IPR003700">
    <property type="entry name" value="Pantoate_hydroxy_MeTrfase"/>
</dbReference>
<dbReference type="GO" id="GO:0015940">
    <property type="term" value="P:pantothenate biosynthetic process"/>
    <property type="evidence" value="ECO:0007669"/>
    <property type="project" value="UniProtKB-UniRule"/>
</dbReference>
<evidence type="ECO:0000313" key="12">
    <source>
        <dbReference type="EMBL" id="TLD79522.1"/>
    </source>
</evidence>
<evidence type="ECO:0000256" key="3">
    <source>
        <dbReference type="ARBA" id="ARBA00011424"/>
    </source>
</evidence>
<dbReference type="NCBIfam" id="NF001452">
    <property type="entry name" value="PRK00311.1"/>
    <property type="match status" value="1"/>
</dbReference>
<name>A0A099UF42_9HELI</name>
<proteinExistence type="inferred from homology"/>
<keyword evidence="5 7" id="KW-0808">Transferase</keyword>
<keyword evidence="13" id="KW-1185">Reference proteome</keyword>
<keyword evidence="7" id="KW-0963">Cytoplasm</keyword>
<evidence type="ECO:0000256" key="6">
    <source>
        <dbReference type="ARBA" id="ARBA00056497"/>
    </source>
</evidence>
<feature type="binding site" evidence="7 9">
    <location>
        <begin position="45"/>
        <end position="46"/>
    </location>
    <ligand>
        <name>3-methyl-2-oxobutanoate</name>
        <dbReference type="ChEBI" id="CHEBI:11851"/>
    </ligand>
</feature>
<dbReference type="Pfam" id="PF02548">
    <property type="entry name" value="Pantoate_transf"/>
    <property type="match status" value="1"/>
</dbReference>
<feature type="binding site" evidence="7 9">
    <location>
        <position position="113"/>
    </location>
    <ligand>
        <name>3-methyl-2-oxobutanoate</name>
        <dbReference type="ChEBI" id="CHEBI:11851"/>
    </ligand>
</feature>
<evidence type="ECO:0000256" key="9">
    <source>
        <dbReference type="PIRSR" id="PIRSR000388-2"/>
    </source>
</evidence>
<dbReference type="EC" id="2.1.2.11" evidence="7"/>
<feature type="binding site" evidence="7 10">
    <location>
        <position position="45"/>
    </location>
    <ligand>
        <name>Mg(2+)</name>
        <dbReference type="ChEBI" id="CHEBI:18420"/>
    </ligand>
</feature>
<dbReference type="OrthoDB" id="9781789at2"/>
<dbReference type="STRING" id="76936.BN2458_PEG0475"/>
<comment type="subcellular location">
    <subcellularLocation>
        <location evidence="7">Cytoplasm</location>
    </subcellularLocation>
</comment>
<dbReference type="PIRSF" id="PIRSF000388">
    <property type="entry name" value="Pantoate_hydroxy_MeTrfase"/>
    <property type="match status" value="1"/>
</dbReference>
<dbReference type="SUPFAM" id="SSF51621">
    <property type="entry name" value="Phosphoenolpyruvate/pyruvate domain"/>
    <property type="match status" value="1"/>
</dbReference>
<dbReference type="Proteomes" id="UP000029925">
    <property type="component" value="Unassembled WGS sequence"/>
</dbReference>
<comment type="cofactor">
    <cofactor evidence="7 10">
        <name>Mg(2+)</name>
        <dbReference type="ChEBI" id="CHEBI:18420"/>
    </cofactor>
    <text evidence="7 10">Binds 1 Mg(2+) ion per subunit.</text>
</comment>
<evidence type="ECO:0000256" key="10">
    <source>
        <dbReference type="PIRSR" id="PIRSR000388-3"/>
    </source>
</evidence>
<feature type="binding site" evidence="7 10">
    <location>
        <position position="84"/>
    </location>
    <ligand>
        <name>Mg(2+)</name>
        <dbReference type="ChEBI" id="CHEBI:18420"/>
    </ligand>
</feature>
<dbReference type="InterPro" id="IPR015813">
    <property type="entry name" value="Pyrv/PenolPyrv_kinase-like_dom"/>
</dbReference>
<comment type="similarity">
    <text evidence="2 7">Belongs to the PanB family.</text>
</comment>
<feature type="binding site" evidence="7 10">
    <location>
        <position position="115"/>
    </location>
    <ligand>
        <name>Mg(2+)</name>
        <dbReference type="ChEBI" id="CHEBI:18420"/>
    </ligand>
</feature>
<dbReference type="GO" id="GO:0008168">
    <property type="term" value="F:methyltransferase activity"/>
    <property type="evidence" value="ECO:0007669"/>
    <property type="project" value="UniProtKB-KW"/>
</dbReference>
<dbReference type="EMBL" id="LN907858">
    <property type="protein sequence ID" value="CUU39361.1"/>
    <property type="molecule type" value="Genomic_DNA"/>
</dbReference>
<reference evidence="11" key="3">
    <citation type="submission" date="2015-11" db="EMBL/GenBank/DDBJ databases">
        <authorList>
            <person name="Zhang Y."/>
            <person name="Guo Z."/>
        </authorList>
    </citation>
    <scope>NUCLEOTIDE SEQUENCE</scope>
    <source>
        <strain evidence="11">1</strain>
    </source>
</reference>
<dbReference type="EMBL" id="JRPF02000001">
    <property type="protein sequence ID" value="TLD79522.1"/>
    <property type="molecule type" value="Genomic_DNA"/>
</dbReference>
<dbReference type="AlphaFoldDB" id="A0A099UF42"/>
<comment type="pathway">
    <text evidence="1 7">Cofactor biosynthesis; (R)-pantothenate biosynthesis; (R)-pantoate from 3-methyl-2-oxobutanoate: step 1/2.</text>
</comment>
<reference evidence="12 13" key="1">
    <citation type="journal article" date="2014" name="Genome Announc.">
        <title>Draft genome sequences of eight enterohepatic helicobacter species isolated from both laboratory and wild rodents.</title>
        <authorList>
            <person name="Sheh A."/>
            <person name="Shen Z."/>
            <person name="Fox J.G."/>
        </authorList>
    </citation>
    <scope>NUCLEOTIDE SEQUENCE [LARGE SCALE GENOMIC DNA]</scope>
    <source>
        <strain evidence="12 13">MIT 98-6810</strain>
    </source>
</reference>
<dbReference type="InterPro" id="IPR040442">
    <property type="entry name" value="Pyrv_kinase-like_dom_sf"/>
</dbReference>
<evidence type="ECO:0000256" key="5">
    <source>
        <dbReference type="ARBA" id="ARBA00022679"/>
    </source>
</evidence>
<evidence type="ECO:0000256" key="4">
    <source>
        <dbReference type="ARBA" id="ARBA00022655"/>
    </source>
</evidence>
<dbReference type="UniPathway" id="UPA00028">
    <property type="reaction ID" value="UER00003"/>
</dbReference>
<dbReference type="PANTHER" id="PTHR20881">
    <property type="entry name" value="3-METHYL-2-OXOBUTANOATE HYDROXYMETHYLTRANSFERASE"/>
    <property type="match status" value="1"/>
</dbReference>
<dbReference type="Gene3D" id="3.20.20.60">
    <property type="entry name" value="Phosphoenolpyruvate-binding domains"/>
    <property type="match status" value="1"/>
</dbReference>
<reference evidence="14" key="2">
    <citation type="submission" date="2015-11" db="EMBL/GenBank/DDBJ databases">
        <authorList>
            <person name="Anvar S.Y."/>
        </authorList>
    </citation>
    <scope>NUCLEOTIDE SEQUENCE [LARGE SCALE GENOMIC DNA]</scope>
</reference>
<dbReference type="RefSeq" id="WP_034325521.1">
    <property type="nucleotide sequence ID" value="NZ_CAJTQN010000006.1"/>
</dbReference>
<dbReference type="NCBIfam" id="TIGR00222">
    <property type="entry name" value="panB"/>
    <property type="match status" value="1"/>
</dbReference>
<dbReference type="HAMAP" id="MF_00156">
    <property type="entry name" value="PanB"/>
    <property type="match status" value="1"/>
</dbReference>
<dbReference type="FunFam" id="3.20.20.60:FF:000003">
    <property type="entry name" value="3-methyl-2-oxobutanoate hydroxymethyltransferase"/>
    <property type="match status" value="1"/>
</dbReference>
<dbReference type="CDD" id="cd06557">
    <property type="entry name" value="KPHMT-like"/>
    <property type="match status" value="1"/>
</dbReference>
<evidence type="ECO:0000256" key="8">
    <source>
        <dbReference type="PIRSR" id="PIRSR000388-1"/>
    </source>
</evidence>
<dbReference type="KEGG" id="hty:BN2458_PEG0475"/>
<evidence type="ECO:0000313" key="14">
    <source>
        <dbReference type="Proteomes" id="UP000064525"/>
    </source>
</evidence>